<evidence type="ECO:0000256" key="1">
    <source>
        <dbReference type="ARBA" id="ARBA00006486"/>
    </source>
</evidence>
<dbReference type="AlphaFoldDB" id="A0A2T6AUJ9"/>
<sequence length="580" mass="62826">MTFKPAEWPRKLRSQEWYGGTSRDNIYHRGWLKNQGYPHDLFDGRPVIGILNTWSDLTPCNGHLRELAEKVKAGIWEAGGFPLEVPVFSASENTFRPTAMMYRNLAAMAVEETMRAQPIDGAVLLVGCDKTTPSLLMGAASTDIPSIVVTGGPMLNGWFRGERVGSGTALWQMSEDIKAGKMTQEDFLEAEQAMSRSSGTCNTMGTASTMASMAEALGMALSGNAAIPAVDARRRVMAQLSGRRIVQMVKDDLKPSDVMTKQAFENAIRTNGAIGGSTNAVVHLLAMAGRCGVDLTLDDWDRLGRDVPTIVNLMPSGKYLMEEFFYAGGLPVVLKRLGEGGMLNKDALTVSGETVWDEVKDVRNWNEDVILPVEKALTSSGGIAVLKGNLAPNGAVLKPSAASEKLMKHRGRAVVFEDIDDYKAKIADDALDIDETCIMVLKNCGPKGYPGMSEVGNMGLPPKVLKKGITDMVRISDARMSGTAYGTVVLHTSPEAAVGGPLAVVRNGDMIELDVAERRLHLDISDEELKKRLADWKPAAEPPASGYDKLFHDHVQGADTGADFDFLQGCRGREVPRDSH</sequence>
<evidence type="ECO:0000313" key="9">
    <source>
        <dbReference type="Proteomes" id="UP000244069"/>
    </source>
</evidence>
<dbReference type="GO" id="GO:0046872">
    <property type="term" value="F:metal ion binding"/>
    <property type="evidence" value="ECO:0007669"/>
    <property type="project" value="UniProtKB-KW"/>
</dbReference>
<dbReference type="GO" id="GO:0051536">
    <property type="term" value="F:iron-sulfur cluster binding"/>
    <property type="evidence" value="ECO:0007669"/>
    <property type="project" value="UniProtKB-KW"/>
</dbReference>
<feature type="domain" description="Dihydroxy-acid/6-phosphogluconate dehydratase N-terminal" evidence="6">
    <location>
        <begin position="45"/>
        <end position="357"/>
    </location>
</feature>
<dbReference type="FunFam" id="3.50.30.80:FF:000001">
    <property type="entry name" value="Dihydroxy-acid dehydratase"/>
    <property type="match status" value="1"/>
</dbReference>
<evidence type="ECO:0000256" key="2">
    <source>
        <dbReference type="ARBA" id="ARBA00022723"/>
    </source>
</evidence>
<evidence type="ECO:0000256" key="5">
    <source>
        <dbReference type="ARBA" id="ARBA00023239"/>
    </source>
</evidence>
<dbReference type="SUPFAM" id="SSF143975">
    <property type="entry name" value="IlvD/EDD N-terminal domain-like"/>
    <property type="match status" value="1"/>
</dbReference>
<dbReference type="PANTHER" id="PTHR43183:SF1">
    <property type="entry name" value="HYPOTHETICAL DIHYDROXY-ACID DEHYDRATASE (EUROFUNG)-RELATED"/>
    <property type="match status" value="1"/>
</dbReference>
<dbReference type="GO" id="GO:0016836">
    <property type="term" value="F:hydro-lyase activity"/>
    <property type="evidence" value="ECO:0007669"/>
    <property type="project" value="UniProtKB-ARBA"/>
</dbReference>
<name>A0A2T6AUJ9_9RHOB</name>
<keyword evidence="2" id="KW-0479">Metal-binding</keyword>
<dbReference type="InterPro" id="IPR056740">
    <property type="entry name" value="ILV_EDD_C"/>
</dbReference>
<reference evidence="8 9" key="1">
    <citation type="submission" date="2018-04" db="EMBL/GenBank/DDBJ databases">
        <title>Genomic Encyclopedia of Archaeal and Bacterial Type Strains, Phase II (KMG-II): from individual species to whole genera.</title>
        <authorList>
            <person name="Goeker M."/>
        </authorList>
    </citation>
    <scope>NUCLEOTIDE SEQUENCE [LARGE SCALE GENOMIC DNA]</scope>
    <source>
        <strain evidence="8 9">DSM 29329</strain>
    </source>
</reference>
<evidence type="ECO:0000256" key="4">
    <source>
        <dbReference type="ARBA" id="ARBA00023014"/>
    </source>
</evidence>
<dbReference type="PANTHER" id="PTHR43183">
    <property type="entry name" value="HYPOTHETICAL DIHYDROXYACID DEHYDRATASE (EUROFUNG)-RELATED"/>
    <property type="match status" value="1"/>
</dbReference>
<proteinExistence type="inferred from homology"/>
<dbReference type="Gene3D" id="3.50.30.80">
    <property type="entry name" value="IlvD/EDD C-terminal domain-like"/>
    <property type="match status" value="1"/>
</dbReference>
<dbReference type="InterPro" id="IPR000581">
    <property type="entry name" value="ILV_EDD_N"/>
</dbReference>
<evidence type="ECO:0000256" key="3">
    <source>
        <dbReference type="ARBA" id="ARBA00023004"/>
    </source>
</evidence>
<keyword evidence="4" id="KW-0411">Iron-sulfur</keyword>
<dbReference type="RefSeq" id="WP_107976539.1">
    <property type="nucleotide sequence ID" value="NZ_BMEZ01000014.1"/>
</dbReference>
<dbReference type="NCBIfam" id="NF004784">
    <property type="entry name" value="PRK06131.1"/>
    <property type="match status" value="1"/>
</dbReference>
<protein>
    <submittedName>
        <fullName evidence="8">Dihydroxy-acid dehydratase</fullName>
    </submittedName>
</protein>
<dbReference type="Pfam" id="PF24877">
    <property type="entry name" value="ILV_EDD_C"/>
    <property type="match status" value="1"/>
</dbReference>
<dbReference type="EMBL" id="QBKN01000012">
    <property type="protein sequence ID" value="PTX47490.1"/>
    <property type="molecule type" value="Genomic_DNA"/>
</dbReference>
<feature type="domain" description="Dihydroxy-acid/6-phosphogluconate dehydratase C-terminal" evidence="7">
    <location>
        <begin position="368"/>
        <end position="562"/>
    </location>
</feature>
<comment type="similarity">
    <text evidence="1">Belongs to the IlvD/Edd family.</text>
</comment>
<dbReference type="Pfam" id="PF00920">
    <property type="entry name" value="ILVD_EDD_N"/>
    <property type="match status" value="1"/>
</dbReference>
<keyword evidence="3" id="KW-0408">Iron</keyword>
<comment type="caution">
    <text evidence="8">The sequence shown here is derived from an EMBL/GenBank/DDBJ whole genome shotgun (WGS) entry which is preliminary data.</text>
</comment>
<dbReference type="InterPro" id="IPR042096">
    <property type="entry name" value="Dihydro-acid_dehy_C"/>
</dbReference>
<dbReference type="NCBIfam" id="NF009560">
    <property type="entry name" value="PRK13017.1"/>
    <property type="match status" value="1"/>
</dbReference>
<evidence type="ECO:0000259" key="6">
    <source>
        <dbReference type="Pfam" id="PF00920"/>
    </source>
</evidence>
<organism evidence="8 9">
    <name type="scientific">Allosediminivita pacifica</name>
    <dbReference type="NCBI Taxonomy" id="1267769"/>
    <lineage>
        <taxon>Bacteria</taxon>
        <taxon>Pseudomonadati</taxon>
        <taxon>Pseudomonadota</taxon>
        <taxon>Alphaproteobacteria</taxon>
        <taxon>Rhodobacterales</taxon>
        <taxon>Paracoccaceae</taxon>
        <taxon>Allosediminivita</taxon>
    </lineage>
</organism>
<keyword evidence="9" id="KW-1185">Reference proteome</keyword>
<dbReference type="Proteomes" id="UP000244069">
    <property type="component" value="Unassembled WGS sequence"/>
</dbReference>
<gene>
    <name evidence="8" type="ORF">C8N44_112114</name>
</gene>
<dbReference type="NCBIfam" id="NF009559">
    <property type="entry name" value="PRK13016.1"/>
    <property type="match status" value="1"/>
</dbReference>
<evidence type="ECO:0000259" key="7">
    <source>
        <dbReference type="Pfam" id="PF24877"/>
    </source>
</evidence>
<dbReference type="SUPFAM" id="SSF52016">
    <property type="entry name" value="LeuD/IlvD-like"/>
    <property type="match status" value="1"/>
</dbReference>
<evidence type="ECO:0000313" key="8">
    <source>
        <dbReference type="EMBL" id="PTX47490.1"/>
    </source>
</evidence>
<dbReference type="InterPro" id="IPR037237">
    <property type="entry name" value="IlvD/EDD_N"/>
</dbReference>
<dbReference type="OrthoDB" id="9807077at2"/>
<keyword evidence="5" id="KW-0456">Lyase</keyword>
<accession>A0A2T6AUJ9</accession>
<dbReference type="InterPro" id="IPR052352">
    <property type="entry name" value="Sugar_Degrad_Dehydratases"/>
</dbReference>